<dbReference type="PANTHER" id="PTHR33418">
    <property type="entry name" value="HELICASE-ASSOCIATED"/>
    <property type="match status" value="1"/>
</dbReference>
<dbReference type="Pfam" id="PF00249">
    <property type="entry name" value="Myb_DNA-binding"/>
    <property type="match status" value="1"/>
</dbReference>
<proteinExistence type="predicted"/>
<evidence type="ECO:0000259" key="3">
    <source>
        <dbReference type="PROSITE" id="PS51294"/>
    </source>
</evidence>
<name>A0AAD8YH45_9STRA</name>
<feature type="region of interest" description="Disordered" evidence="1">
    <location>
        <begin position="578"/>
        <end position="600"/>
    </location>
</feature>
<reference evidence="4" key="1">
    <citation type="submission" date="2023-06" db="EMBL/GenBank/DDBJ databases">
        <title>Survivors Of The Sea: Transcriptome response of Skeletonema marinoi to long-term dormancy.</title>
        <authorList>
            <person name="Pinder M.I.M."/>
            <person name="Kourtchenko O."/>
            <person name="Robertson E.K."/>
            <person name="Larsson T."/>
            <person name="Maumus F."/>
            <person name="Osuna-Cruz C.M."/>
            <person name="Vancaester E."/>
            <person name="Stenow R."/>
            <person name="Vandepoele K."/>
            <person name="Ploug H."/>
            <person name="Bruchert V."/>
            <person name="Godhe A."/>
            <person name="Topel M."/>
        </authorList>
    </citation>
    <scope>NUCLEOTIDE SEQUENCE</scope>
    <source>
        <strain evidence="4">R05AC</strain>
    </source>
</reference>
<feature type="domain" description="Myb-like" evidence="2">
    <location>
        <begin position="445"/>
        <end position="508"/>
    </location>
</feature>
<dbReference type="InterPro" id="IPR001005">
    <property type="entry name" value="SANT/Myb"/>
</dbReference>
<evidence type="ECO:0000259" key="2">
    <source>
        <dbReference type="PROSITE" id="PS50090"/>
    </source>
</evidence>
<dbReference type="PROSITE" id="PS51294">
    <property type="entry name" value="HTH_MYB"/>
    <property type="match status" value="1"/>
</dbReference>
<evidence type="ECO:0000256" key="1">
    <source>
        <dbReference type="SAM" id="MobiDB-lite"/>
    </source>
</evidence>
<dbReference type="InterPro" id="IPR005114">
    <property type="entry name" value="Helicase_assoc"/>
</dbReference>
<dbReference type="CDD" id="cd11660">
    <property type="entry name" value="SANT_TRF"/>
    <property type="match status" value="1"/>
</dbReference>
<evidence type="ECO:0000313" key="5">
    <source>
        <dbReference type="Proteomes" id="UP001224775"/>
    </source>
</evidence>
<dbReference type="SUPFAM" id="SSF46689">
    <property type="entry name" value="Homeodomain-like"/>
    <property type="match status" value="1"/>
</dbReference>
<dbReference type="Pfam" id="PF03457">
    <property type="entry name" value="HA"/>
    <property type="match status" value="1"/>
</dbReference>
<sequence>MSKTKYLNYDAKLERLNQADRTFMCKYRKFEEGIRHQERSIFDASLTDHLQNIKRKPISVKNETAQVNEILAYHDWVCESKKLQQTDISVSLPQILVSYEDLFNYCKMRVEDLGMKVWSQSKLCTAILRMLLFVEAKVHIDIDEEEAILSEAIAEMRNNTRALLAKAKREADRLVKERPSVDELREQGKLLSFIELVKVCKKQQWRVDVLVKNYNRTKQTQQVIGKMLPNETLRLAVISMLLKVPLRKGEFEACTVDMTTTPWRLKLSAEDRKSGQPINNSLSRKEMELFQFLLKARQPQDEDDSLKITWRPFEGRNTTDILKATTRDIAGVQMTIMDLRTAAESYVDLVGKEDVQNALSFAEGHTERVAKQYYKRNGSTTMMRPWTDHIEGLIHGHGNSSDNDNFNSELDNEIDKRMELSQQEWRKKIEMEVCDLADQKRVPIAKRKARQDWSEEEDKELRRLVRIFGRGSWKDILDSSPLLQKRYQTAPTVQNARECLKTRWRVLSRSLQNTDNHSGVKRHDDGKVIVAIHRRKKRKVADESTSKSMSNKSFAHSEQLHTREKEWECITSRSRDADGNTRYEGNSLSHEEAVKDPKPRVKKERKTWDYRYNELLDFKNKYGHCDVPQKYSPLGKFVANQREYYKAFLQGQPCALTEEKVDVLNSIDFTWKVDRSRLRHRRSVDIAGSGTKDCTSKQGAIDSAA</sequence>
<evidence type="ECO:0008006" key="6">
    <source>
        <dbReference type="Google" id="ProtNLM"/>
    </source>
</evidence>
<dbReference type="PROSITE" id="PS50090">
    <property type="entry name" value="MYB_LIKE"/>
    <property type="match status" value="1"/>
</dbReference>
<feature type="compositionally biased region" description="Basic and acidic residues" evidence="1">
    <location>
        <begin position="589"/>
        <end position="599"/>
    </location>
</feature>
<dbReference type="AlphaFoldDB" id="A0AAD8YH45"/>
<dbReference type="EMBL" id="JATAAI010000005">
    <property type="protein sequence ID" value="KAK1745893.1"/>
    <property type="molecule type" value="Genomic_DNA"/>
</dbReference>
<feature type="region of interest" description="Disordered" evidence="1">
    <location>
        <begin position="534"/>
        <end position="559"/>
    </location>
</feature>
<keyword evidence="5" id="KW-1185">Reference proteome</keyword>
<feature type="domain" description="HTH myb-type" evidence="3">
    <location>
        <begin position="445"/>
        <end position="481"/>
    </location>
</feature>
<dbReference type="Proteomes" id="UP001224775">
    <property type="component" value="Unassembled WGS sequence"/>
</dbReference>
<dbReference type="Gene3D" id="6.10.140.530">
    <property type="match status" value="1"/>
</dbReference>
<evidence type="ECO:0000313" key="4">
    <source>
        <dbReference type="EMBL" id="KAK1745893.1"/>
    </source>
</evidence>
<comment type="caution">
    <text evidence="4">The sequence shown here is derived from an EMBL/GenBank/DDBJ whole genome shotgun (WGS) entry which is preliminary data.</text>
</comment>
<protein>
    <recommendedName>
        <fullName evidence="6">Myb-like domain-containing protein</fullName>
    </recommendedName>
</protein>
<gene>
    <name evidence="4" type="ORF">QTG54_003817</name>
</gene>
<feature type="compositionally biased region" description="Polar residues" evidence="1">
    <location>
        <begin position="546"/>
        <end position="556"/>
    </location>
</feature>
<organism evidence="4 5">
    <name type="scientific">Skeletonema marinoi</name>
    <dbReference type="NCBI Taxonomy" id="267567"/>
    <lineage>
        <taxon>Eukaryota</taxon>
        <taxon>Sar</taxon>
        <taxon>Stramenopiles</taxon>
        <taxon>Ochrophyta</taxon>
        <taxon>Bacillariophyta</taxon>
        <taxon>Coscinodiscophyceae</taxon>
        <taxon>Thalassiosirophycidae</taxon>
        <taxon>Thalassiosirales</taxon>
        <taxon>Skeletonemataceae</taxon>
        <taxon>Skeletonema</taxon>
        <taxon>Skeletonema marinoi-dohrnii complex</taxon>
    </lineage>
</organism>
<dbReference type="InterPro" id="IPR009057">
    <property type="entry name" value="Homeodomain-like_sf"/>
</dbReference>
<accession>A0AAD8YH45</accession>
<dbReference type="InterPro" id="IPR017930">
    <property type="entry name" value="Myb_dom"/>
</dbReference>
<dbReference type="Gene3D" id="1.10.10.60">
    <property type="entry name" value="Homeodomain-like"/>
    <property type="match status" value="1"/>
</dbReference>
<dbReference type="PANTHER" id="PTHR33418:SF1">
    <property type="entry name" value="HELICASE-ASSOCIATED DOMAIN-CONTAINING PROTEIN"/>
    <property type="match status" value="1"/>
</dbReference>